<sequence>MAAGGSTGFLEEAAVFLAAGVAFVPIFRRLGLGSAPGYLAAGMVLGPYVSGFVPDAEMVLGFAEFGVVLLLFVIGLELRPSRLWRMRSEIFGLGLAQVALTGALIAGLLAAAGMGGAAATAAGLALALSSTAFAVQVLRERGELSRPYGRRAFAILLFQDLAIVPILALVAFLAPGAGGAPSWQGALIGLAALGALTLAGLYLLQPLLTFIARSRADEVFGAAALLVVTASALAMQAAGLSMALGAFIAGVLLAETEYRHQLESDIEPFRGLLLGLFFMGVGMTIDLAAVAAAWPVAVGGAVGLFALKTASIYGLTRLFGSSHFDAARIGATLGQGGEFGFVVFSTGAASGLFGPAEASMLAAAATLSMPLTPVAVRLAQFARPAEDESPDGMEEPGAAPRARVIIAGFGRVGQVVARILLLRGHDVTLIDNSPRRIRMAGTLGDKVYYGDAKRIDVLRSAGAEEASIIFLCIDDRDGARHAVEKIKERFPNAAVLADTYDRFSEIELREAGADEVVRETFESAVELARRGLRRLGDGDVVEEVIEEFRRRDAELTRLQMEYGIEGGLQKMRDRYAVDKLP</sequence>
<dbReference type="OrthoDB" id="9781411at2"/>
<dbReference type="PRINTS" id="PR00335">
    <property type="entry name" value="KUPTAKETRKA"/>
</dbReference>
<dbReference type="Pfam" id="PF02254">
    <property type="entry name" value="TrkA_N"/>
    <property type="match status" value="1"/>
</dbReference>
<dbReference type="GO" id="GO:0012505">
    <property type="term" value="C:endomembrane system"/>
    <property type="evidence" value="ECO:0007669"/>
    <property type="project" value="UniProtKB-SubCell"/>
</dbReference>
<dbReference type="InterPro" id="IPR036291">
    <property type="entry name" value="NAD(P)-bd_dom_sf"/>
</dbReference>
<feature type="transmembrane region" description="Helical" evidence="12">
    <location>
        <begin position="13"/>
        <end position="30"/>
    </location>
</feature>
<dbReference type="GO" id="GO:0005886">
    <property type="term" value="C:plasma membrane"/>
    <property type="evidence" value="ECO:0007669"/>
    <property type="project" value="InterPro"/>
</dbReference>
<evidence type="ECO:0000256" key="7">
    <source>
        <dbReference type="ARBA" id="ARBA00022692"/>
    </source>
</evidence>
<evidence type="ECO:0000256" key="1">
    <source>
        <dbReference type="ARBA" id="ARBA00004127"/>
    </source>
</evidence>
<evidence type="ECO:0000256" key="5">
    <source>
        <dbReference type="ARBA" id="ARBA00022475"/>
    </source>
</evidence>
<feature type="transmembrane region" description="Helical" evidence="12">
    <location>
        <begin position="90"/>
        <end position="111"/>
    </location>
</feature>
<dbReference type="EMBL" id="FRDL01000009">
    <property type="protein sequence ID" value="SHN73773.1"/>
    <property type="molecule type" value="Genomic_DNA"/>
</dbReference>
<accession>A0A1M7TT19</accession>
<dbReference type="GO" id="GO:1902600">
    <property type="term" value="P:proton transmembrane transport"/>
    <property type="evidence" value="ECO:0007669"/>
    <property type="project" value="InterPro"/>
</dbReference>
<name>A0A1M7TT19_9RHOB</name>
<keyword evidence="9 12" id="KW-1133">Transmembrane helix</keyword>
<evidence type="ECO:0000256" key="9">
    <source>
        <dbReference type="ARBA" id="ARBA00022989"/>
    </source>
</evidence>
<dbReference type="SUPFAM" id="SSF51735">
    <property type="entry name" value="NAD(P)-binding Rossmann-fold domains"/>
    <property type="match status" value="1"/>
</dbReference>
<keyword evidence="3" id="KW-0813">Transport</keyword>
<feature type="transmembrane region" description="Helical" evidence="12">
    <location>
        <begin position="225"/>
        <end position="254"/>
    </location>
</feature>
<dbReference type="RefSeq" id="WP_125459048.1">
    <property type="nucleotide sequence ID" value="NZ_FOHL01000009.1"/>
</dbReference>
<organism evidence="14 15">
    <name type="scientific">Oceanicella actignis</name>
    <dbReference type="NCBI Taxonomy" id="1189325"/>
    <lineage>
        <taxon>Bacteria</taxon>
        <taxon>Pseudomonadati</taxon>
        <taxon>Pseudomonadota</taxon>
        <taxon>Alphaproteobacteria</taxon>
        <taxon>Rhodobacterales</taxon>
        <taxon>Paracoccaceae</taxon>
        <taxon>Oceanicella</taxon>
    </lineage>
</organism>
<dbReference type="Pfam" id="PF00999">
    <property type="entry name" value="Na_H_Exchanger"/>
    <property type="match status" value="1"/>
</dbReference>
<feature type="transmembrane region" description="Helical" evidence="12">
    <location>
        <begin position="274"/>
        <end position="307"/>
    </location>
</feature>
<dbReference type="Gene3D" id="1.20.1530.20">
    <property type="match status" value="1"/>
</dbReference>
<feature type="transmembrane region" description="Helical" evidence="12">
    <location>
        <begin position="151"/>
        <end position="174"/>
    </location>
</feature>
<feature type="domain" description="RCK N-terminal" evidence="13">
    <location>
        <begin position="401"/>
        <end position="518"/>
    </location>
</feature>
<dbReference type="AlphaFoldDB" id="A0A1M7TT19"/>
<evidence type="ECO:0000256" key="8">
    <source>
        <dbReference type="ARBA" id="ARBA00022958"/>
    </source>
</evidence>
<evidence type="ECO:0000256" key="12">
    <source>
        <dbReference type="SAM" id="Phobius"/>
    </source>
</evidence>
<keyword evidence="4" id="KW-0050">Antiport</keyword>
<dbReference type="Proteomes" id="UP000184066">
    <property type="component" value="Unassembled WGS sequence"/>
</dbReference>
<dbReference type="PROSITE" id="PS51201">
    <property type="entry name" value="RCK_N"/>
    <property type="match status" value="1"/>
</dbReference>
<dbReference type="InterPro" id="IPR006036">
    <property type="entry name" value="K_uptake_TrkA"/>
</dbReference>
<evidence type="ECO:0000256" key="4">
    <source>
        <dbReference type="ARBA" id="ARBA00022449"/>
    </source>
</evidence>
<evidence type="ECO:0000256" key="3">
    <source>
        <dbReference type="ARBA" id="ARBA00022448"/>
    </source>
</evidence>
<keyword evidence="6" id="KW-0633">Potassium transport</keyword>
<evidence type="ECO:0000256" key="11">
    <source>
        <dbReference type="ARBA" id="ARBA00023136"/>
    </source>
</evidence>
<comment type="similarity">
    <text evidence="2">Belongs to the monovalent cation:proton antiporter 2 (CPA2) transporter (TC 2.A.37) family.</text>
</comment>
<evidence type="ECO:0000256" key="6">
    <source>
        <dbReference type="ARBA" id="ARBA00022538"/>
    </source>
</evidence>
<dbReference type="GO" id="GO:0015297">
    <property type="term" value="F:antiporter activity"/>
    <property type="evidence" value="ECO:0007669"/>
    <property type="project" value="UniProtKB-KW"/>
</dbReference>
<proteinExistence type="inferred from homology"/>
<dbReference type="FunFam" id="3.40.50.720:FF:000036">
    <property type="entry name" value="Glutathione-regulated potassium-efflux system protein KefB"/>
    <property type="match status" value="1"/>
</dbReference>
<dbReference type="InterPro" id="IPR006153">
    <property type="entry name" value="Cation/H_exchanger_TM"/>
</dbReference>
<keyword evidence="10" id="KW-0406">Ion transport</keyword>
<dbReference type="Gene3D" id="3.40.50.720">
    <property type="entry name" value="NAD(P)-binding Rossmann-like Domain"/>
    <property type="match status" value="1"/>
</dbReference>
<dbReference type="STRING" id="1189325.SAMN04488119_10923"/>
<dbReference type="PANTHER" id="PTHR46157:SF8">
    <property type="entry name" value="GLUTATHIONE-REGULATED POTASSIUM-EFFLUX SYSTEM PROTEIN"/>
    <property type="match status" value="1"/>
</dbReference>
<dbReference type="InterPro" id="IPR038770">
    <property type="entry name" value="Na+/solute_symporter_sf"/>
</dbReference>
<dbReference type="InterPro" id="IPR004771">
    <property type="entry name" value="K/H_exchanger"/>
</dbReference>
<gene>
    <name evidence="14" type="ORF">SAMN05216200_10999</name>
</gene>
<feature type="transmembrane region" description="Helical" evidence="12">
    <location>
        <begin position="59"/>
        <end position="78"/>
    </location>
</feature>
<evidence type="ECO:0000259" key="13">
    <source>
        <dbReference type="PROSITE" id="PS51201"/>
    </source>
</evidence>
<evidence type="ECO:0000256" key="10">
    <source>
        <dbReference type="ARBA" id="ARBA00023065"/>
    </source>
</evidence>
<comment type="subcellular location">
    <subcellularLocation>
        <location evidence="1">Endomembrane system</location>
        <topology evidence="1">Multi-pass membrane protein</topology>
    </subcellularLocation>
</comment>
<keyword evidence="7 12" id="KW-0812">Transmembrane</keyword>
<feature type="transmembrane region" description="Helical" evidence="12">
    <location>
        <begin position="186"/>
        <end position="204"/>
    </location>
</feature>
<evidence type="ECO:0000313" key="15">
    <source>
        <dbReference type="Proteomes" id="UP000184066"/>
    </source>
</evidence>
<protein>
    <submittedName>
        <fullName evidence="14">Monovalent cation:H+ antiporter-2, CPA2 family/glutathione-regulated potassium-efflux system protein KefB</fullName>
    </submittedName>
</protein>
<dbReference type="InterPro" id="IPR003148">
    <property type="entry name" value="RCK_N"/>
</dbReference>
<dbReference type="NCBIfam" id="TIGR00932">
    <property type="entry name" value="2a37"/>
    <property type="match status" value="1"/>
</dbReference>
<keyword evidence="5" id="KW-1003">Cell membrane</keyword>
<evidence type="ECO:0000313" key="14">
    <source>
        <dbReference type="EMBL" id="SHN73773.1"/>
    </source>
</evidence>
<feature type="transmembrane region" description="Helical" evidence="12">
    <location>
        <begin position="117"/>
        <end position="139"/>
    </location>
</feature>
<keyword evidence="11 12" id="KW-0472">Membrane</keyword>
<reference evidence="14 15" key="1">
    <citation type="submission" date="2016-12" db="EMBL/GenBank/DDBJ databases">
        <authorList>
            <person name="Song W.-J."/>
            <person name="Kurnit D.M."/>
        </authorList>
    </citation>
    <scope>NUCLEOTIDE SEQUENCE [LARGE SCALE GENOMIC DNA]</scope>
    <source>
        <strain evidence="14 15">CGMCC 1.10808</strain>
    </source>
</reference>
<keyword evidence="8" id="KW-0630">Potassium</keyword>
<keyword evidence="15" id="KW-1185">Reference proteome</keyword>
<dbReference type="GO" id="GO:0015079">
    <property type="term" value="F:potassium ion transmembrane transporter activity"/>
    <property type="evidence" value="ECO:0007669"/>
    <property type="project" value="InterPro"/>
</dbReference>
<dbReference type="PANTHER" id="PTHR46157">
    <property type="entry name" value="K(+) EFFLUX ANTIPORTER 3, CHLOROPLASTIC"/>
    <property type="match status" value="1"/>
</dbReference>
<evidence type="ECO:0000256" key="2">
    <source>
        <dbReference type="ARBA" id="ARBA00005551"/>
    </source>
</evidence>